<dbReference type="Gene3D" id="3.30.420.10">
    <property type="entry name" value="Ribonuclease H-like superfamily/Ribonuclease H"/>
    <property type="match status" value="1"/>
</dbReference>
<proteinExistence type="predicted"/>
<comment type="caution">
    <text evidence="1">The sequence shown here is derived from an EMBL/GenBank/DDBJ whole genome shotgun (WGS) entry which is preliminary data.</text>
</comment>
<evidence type="ECO:0000313" key="2">
    <source>
        <dbReference type="Proteomes" id="UP000499080"/>
    </source>
</evidence>
<gene>
    <name evidence="1" type="ORF">AVEN_116987_1</name>
</gene>
<dbReference type="Proteomes" id="UP000499080">
    <property type="component" value="Unassembled WGS sequence"/>
</dbReference>
<dbReference type="Pfam" id="PF05380">
    <property type="entry name" value="Peptidase_A17"/>
    <property type="match status" value="1"/>
</dbReference>
<organism evidence="1 2">
    <name type="scientific">Araneus ventricosus</name>
    <name type="common">Orbweaver spider</name>
    <name type="synonym">Epeira ventricosa</name>
    <dbReference type="NCBI Taxonomy" id="182803"/>
    <lineage>
        <taxon>Eukaryota</taxon>
        <taxon>Metazoa</taxon>
        <taxon>Ecdysozoa</taxon>
        <taxon>Arthropoda</taxon>
        <taxon>Chelicerata</taxon>
        <taxon>Arachnida</taxon>
        <taxon>Araneae</taxon>
        <taxon>Araneomorphae</taxon>
        <taxon>Entelegynae</taxon>
        <taxon>Araneoidea</taxon>
        <taxon>Araneidae</taxon>
        <taxon>Araneus</taxon>
    </lineage>
</organism>
<dbReference type="InterPro" id="IPR036397">
    <property type="entry name" value="RNaseH_sf"/>
</dbReference>
<dbReference type="GO" id="GO:0003676">
    <property type="term" value="F:nucleic acid binding"/>
    <property type="evidence" value="ECO:0007669"/>
    <property type="project" value="InterPro"/>
</dbReference>
<reference evidence="1 2" key="1">
    <citation type="journal article" date="2019" name="Sci. Rep.">
        <title>Orb-weaving spider Araneus ventricosus genome elucidates the spidroin gene catalogue.</title>
        <authorList>
            <person name="Kono N."/>
            <person name="Nakamura H."/>
            <person name="Ohtoshi R."/>
            <person name="Moran D.A.P."/>
            <person name="Shinohara A."/>
            <person name="Yoshida Y."/>
            <person name="Fujiwara M."/>
            <person name="Mori M."/>
            <person name="Tomita M."/>
            <person name="Arakawa K."/>
        </authorList>
    </citation>
    <scope>NUCLEOTIDE SEQUENCE [LARGE SCALE GENOMIC DNA]</scope>
</reference>
<dbReference type="InterPro" id="IPR008042">
    <property type="entry name" value="Retrotrans_Pao"/>
</dbReference>
<protein>
    <submittedName>
        <fullName evidence="1">Uncharacterized protein</fullName>
    </submittedName>
</protein>
<sequence length="252" mass="28825">MEPLKAKKKVLKTVLTWLRDKVASAIKDADSIDLRLFDSKTSDLLNDFKLLFDSIFVTCKLEELDDFFKEKETIDDSIDELRLNVSRKMNKTDPKHYFHLCQTVMQVFCRTQKAYGVVIYTRLVKDCNDEANLLVSKSRVAPLTKITMARLELLGSLLAARLASKVKAIADLKRPSKVSFRTDSKITLHWINGSNKRWKSFVSNRVPEIQSLCDTIAWAHCPGEQNPADFLSRGVSVEILLNGDLWWKGPQF</sequence>
<name>A0A4Y2QRX7_ARAVE</name>
<dbReference type="EMBL" id="BGPR01014661">
    <property type="protein sequence ID" value="GBN66142.1"/>
    <property type="molecule type" value="Genomic_DNA"/>
</dbReference>
<accession>A0A4Y2QRX7</accession>
<dbReference type="AlphaFoldDB" id="A0A4Y2QRX7"/>
<dbReference type="PANTHER" id="PTHR47331">
    <property type="entry name" value="PHD-TYPE DOMAIN-CONTAINING PROTEIN"/>
    <property type="match status" value="1"/>
</dbReference>
<keyword evidence="2" id="KW-1185">Reference proteome</keyword>
<dbReference type="OrthoDB" id="8038274at2759"/>
<evidence type="ECO:0000313" key="1">
    <source>
        <dbReference type="EMBL" id="GBN66142.1"/>
    </source>
</evidence>